<sequence length="162" mass="17664">MIRFVPESSRKNLTFQMGWFTMWLGVTIVALFLSPDPRGHGTHTQLGLPPCATAAVTGRPCPGCGLTTSFASTVRGNLAGAWRSNPFGVPLYLLFTASALASVYGFWKKLRMDCSSRSFNFALGALLVVYVGFGLVRFFTSPYPETTLIQMALKDSPSNQAR</sequence>
<accession>A0A809R5T5</accession>
<evidence type="ECO:0000256" key="1">
    <source>
        <dbReference type="SAM" id="Phobius"/>
    </source>
</evidence>
<evidence type="ECO:0000313" key="2">
    <source>
        <dbReference type="EMBL" id="BBO22910.1"/>
    </source>
</evidence>
<protein>
    <recommendedName>
        <fullName evidence="4">DUF2752 domain-containing protein</fullName>
    </recommendedName>
</protein>
<feature type="transmembrane region" description="Helical" evidence="1">
    <location>
        <begin position="119"/>
        <end position="139"/>
    </location>
</feature>
<name>A0A809R5T5_9BACT</name>
<dbReference type="AlphaFoldDB" id="A0A809R5T5"/>
<dbReference type="Proteomes" id="UP000662873">
    <property type="component" value="Chromosome"/>
</dbReference>
<proteinExistence type="predicted"/>
<dbReference type="KEGG" id="npy:NPRO_05050"/>
<keyword evidence="1" id="KW-0472">Membrane</keyword>
<keyword evidence="1" id="KW-0812">Transmembrane</keyword>
<evidence type="ECO:0000313" key="3">
    <source>
        <dbReference type="Proteomes" id="UP000662873"/>
    </source>
</evidence>
<feature type="transmembrane region" description="Helical" evidence="1">
    <location>
        <begin position="87"/>
        <end position="107"/>
    </location>
</feature>
<keyword evidence="1" id="KW-1133">Transmembrane helix</keyword>
<evidence type="ECO:0008006" key="4">
    <source>
        <dbReference type="Google" id="ProtNLM"/>
    </source>
</evidence>
<dbReference type="EMBL" id="AP021858">
    <property type="protein sequence ID" value="BBO22910.1"/>
    <property type="molecule type" value="Genomic_DNA"/>
</dbReference>
<dbReference type="Pfam" id="PF10825">
    <property type="entry name" value="DUF2752"/>
    <property type="match status" value="1"/>
</dbReference>
<organism evidence="2 3">
    <name type="scientific">Candidatus Nitrosymbiomonas proteolyticus</name>
    <dbReference type="NCBI Taxonomy" id="2608984"/>
    <lineage>
        <taxon>Bacteria</taxon>
        <taxon>Bacillati</taxon>
        <taxon>Armatimonadota</taxon>
        <taxon>Armatimonadota incertae sedis</taxon>
        <taxon>Candidatus Nitrosymbiomonas</taxon>
    </lineage>
</organism>
<dbReference type="InterPro" id="IPR021215">
    <property type="entry name" value="DUF2752"/>
</dbReference>
<feature type="transmembrane region" description="Helical" evidence="1">
    <location>
        <begin position="12"/>
        <end position="33"/>
    </location>
</feature>
<reference evidence="2" key="1">
    <citation type="journal article" name="DNA Res.">
        <title>The physiological potential of anammox bacteria as revealed by their core genome structure.</title>
        <authorList>
            <person name="Okubo T."/>
            <person name="Toyoda A."/>
            <person name="Fukuhara K."/>
            <person name="Uchiyama I."/>
            <person name="Harigaya Y."/>
            <person name="Kuroiwa M."/>
            <person name="Suzuki T."/>
            <person name="Murakami Y."/>
            <person name="Suwa Y."/>
            <person name="Takami H."/>
        </authorList>
    </citation>
    <scope>NUCLEOTIDE SEQUENCE</scope>
    <source>
        <strain evidence="2">317325-2</strain>
    </source>
</reference>
<gene>
    <name evidence="2" type="ORF">NPRO_05050</name>
</gene>